<evidence type="ECO:0000313" key="2">
    <source>
        <dbReference type="WBParaSite" id="JU765_v2.g19684.t3"/>
    </source>
</evidence>
<reference evidence="2" key="1">
    <citation type="submission" date="2022-11" db="UniProtKB">
        <authorList>
            <consortium name="WormBaseParasite"/>
        </authorList>
    </citation>
    <scope>IDENTIFICATION</scope>
</reference>
<protein>
    <submittedName>
        <fullName evidence="2">Signal peptidase complex subunit 2</fullName>
    </submittedName>
</protein>
<accession>A0AC34QUN8</accession>
<organism evidence="1 2">
    <name type="scientific">Panagrolaimus sp. JU765</name>
    <dbReference type="NCBI Taxonomy" id="591449"/>
    <lineage>
        <taxon>Eukaryota</taxon>
        <taxon>Metazoa</taxon>
        <taxon>Ecdysozoa</taxon>
        <taxon>Nematoda</taxon>
        <taxon>Chromadorea</taxon>
        <taxon>Rhabditida</taxon>
        <taxon>Tylenchina</taxon>
        <taxon>Panagrolaimomorpha</taxon>
        <taxon>Panagrolaimoidea</taxon>
        <taxon>Panagrolaimidae</taxon>
        <taxon>Panagrolaimus</taxon>
    </lineage>
</organism>
<name>A0AC34QUN8_9BILA</name>
<evidence type="ECO:0000313" key="1">
    <source>
        <dbReference type="Proteomes" id="UP000887576"/>
    </source>
</evidence>
<sequence>MIKIQNSTHKTMVKLSTEKCYSKTVKGMAAEESQTDVVRVNKWDGATVKNTLDDVIKKTDVVRVNKWDGATVKNTLDDVIKKVINENLPFKERHTLTDGRLILSFIAVGFALFALYYDYYHPFPQSKMVLAICATSYFILMGILQLYLWYVEKNVFYQAVEKEGNTPDRYWNWSSEMKRYDDKYTLTATYKQGDNIGSCTVSKSIGAYITEDGVVSGEALKQEIRHIYNRAKGRTN</sequence>
<dbReference type="WBParaSite" id="JU765_v2.g19684.t3">
    <property type="protein sequence ID" value="JU765_v2.g19684.t3"/>
    <property type="gene ID" value="JU765_v2.g19684"/>
</dbReference>
<proteinExistence type="predicted"/>
<dbReference type="Proteomes" id="UP000887576">
    <property type="component" value="Unplaced"/>
</dbReference>